<protein>
    <submittedName>
        <fullName evidence="4">Cobalt-precorrin-6A reductase</fullName>
    </submittedName>
</protein>
<reference evidence="5" key="1">
    <citation type="journal article" date="2019" name="Int. J. Syst. Evol. Microbiol.">
        <title>The Global Catalogue of Microorganisms (GCM) 10K type strain sequencing project: providing services to taxonomists for standard genome sequencing and annotation.</title>
        <authorList>
            <consortium name="The Broad Institute Genomics Platform"/>
            <consortium name="The Broad Institute Genome Sequencing Center for Infectious Disease"/>
            <person name="Wu L."/>
            <person name="Ma J."/>
        </authorList>
    </citation>
    <scope>NUCLEOTIDE SEQUENCE [LARGE SCALE GENOMIC DNA]</scope>
    <source>
        <strain evidence="5">JCM 16548</strain>
    </source>
</reference>
<accession>A0ABP7D721</accession>
<dbReference type="Proteomes" id="UP001500051">
    <property type="component" value="Unassembled WGS sequence"/>
</dbReference>
<sequence>MTRPDHAAVLVLGGTAEARALAAALVGDGRRVISSLAGRVRDPALPLGEVRVGGFSTTSLNPVAGLTGVEGLAAYLVDEQVGAVVDATHPFAATISANAAAAATRTGTRLLRLQRPGWREHPDADRWTWVASVDEAVIAGTGSSRPFLTTGRQSLDRFAVWADKHATVRVVDPPDFPLPRRWRLLRSRGPYAFADELALMSGSGADLLVTKDSGGVHTAAKLDVARALGVRVVVVARPSAPSGAAEVATVSEVLTWLG</sequence>
<evidence type="ECO:0000313" key="5">
    <source>
        <dbReference type="Proteomes" id="UP001500051"/>
    </source>
</evidence>
<proteinExistence type="predicted"/>
<comment type="pathway">
    <text evidence="1">Cofactor biosynthesis; adenosylcobalamin biosynthesis.</text>
</comment>
<evidence type="ECO:0000256" key="1">
    <source>
        <dbReference type="ARBA" id="ARBA00004953"/>
    </source>
</evidence>
<dbReference type="EMBL" id="BAAAYX010000004">
    <property type="protein sequence ID" value="GAA3701601.1"/>
    <property type="molecule type" value="Genomic_DNA"/>
</dbReference>
<dbReference type="InterPro" id="IPR003723">
    <property type="entry name" value="Precorrin-6x_reduct"/>
</dbReference>
<evidence type="ECO:0000256" key="3">
    <source>
        <dbReference type="ARBA" id="ARBA00023002"/>
    </source>
</evidence>
<keyword evidence="5" id="KW-1185">Reference proteome</keyword>
<keyword evidence="2" id="KW-0169">Cobalamin biosynthesis</keyword>
<dbReference type="Pfam" id="PF02571">
    <property type="entry name" value="CbiJ"/>
    <property type="match status" value="1"/>
</dbReference>
<dbReference type="NCBIfam" id="NF005968">
    <property type="entry name" value="PRK08057.1-2"/>
    <property type="match status" value="1"/>
</dbReference>
<keyword evidence="3" id="KW-0560">Oxidoreductase</keyword>
<name>A0ABP7D721_9ACTN</name>
<evidence type="ECO:0000256" key="2">
    <source>
        <dbReference type="ARBA" id="ARBA00022573"/>
    </source>
</evidence>
<evidence type="ECO:0000313" key="4">
    <source>
        <dbReference type="EMBL" id="GAA3701601.1"/>
    </source>
</evidence>
<dbReference type="PANTHER" id="PTHR36925:SF1">
    <property type="entry name" value="COBALT-PRECORRIN-6A REDUCTASE"/>
    <property type="match status" value="1"/>
</dbReference>
<comment type="caution">
    <text evidence="4">The sequence shown here is derived from an EMBL/GenBank/DDBJ whole genome shotgun (WGS) entry which is preliminary data.</text>
</comment>
<dbReference type="PANTHER" id="PTHR36925">
    <property type="entry name" value="COBALT-PRECORRIN-6A REDUCTASE"/>
    <property type="match status" value="1"/>
</dbReference>
<organism evidence="4 5">
    <name type="scientific">Microlunatus aurantiacus</name>
    <dbReference type="NCBI Taxonomy" id="446786"/>
    <lineage>
        <taxon>Bacteria</taxon>
        <taxon>Bacillati</taxon>
        <taxon>Actinomycetota</taxon>
        <taxon>Actinomycetes</taxon>
        <taxon>Propionibacteriales</taxon>
        <taxon>Propionibacteriaceae</taxon>
        <taxon>Microlunatus</taxon>
    </lineage>
</organism>
<dbReference type="RefSeq" id="WP_344811995.1">
    <property type="nucleotide sequence ID" value="NZ_BAAAYX010000004.1"/>
</dbReference>
<gene>
    <name evidence="4" type="ORF">GCM10022204_18040</name>
</gene>
<dbReference type="NCBIfam" id="TIGR00715">
    <property type="entry name" value="precor6x_red"/>
    <property type="match status" value="1"/>
</dbReference>
<dbReference type="PROSITE" id="PS51014">
    <property type="entry name" value="COBK_CBIJ"/>
    <property type="match status" value="1"/>
</dbReference>